<keyword evidence="8" id="KW-1185">Reference proteome</keyword>
<evidence type="ECO:0000256" key="6">
    <source>
        <dbReference type="SAM" id="Phobius"/>
    </source>
</evidence>
<evidence type="ECO:0000256" key="5">
    <source>
        <dbReference type="ARBA" id="ARBA00023136"/>
    </source>
</evidence>
<evidence type="ECO:0000256" key="2">
    <source>
        <dbReference type="ARBA" id="ARBA00022481"/>
    </source>
</evidence>
<dbReference type="Proteomes" id="UP000534783">
    <property type="component" value="Unassembled WGS sequence"/>
</dbReference>
<evidence type="ECO:0000313" key="8">
    <source>
        <dbReference type="Proteomes" id="UP000534783"/>
    </source>
</evidence>
<organism evidence="7 8">
    <name type="scientific">Candidatus Manganitrophus noduliformans</name>
    <dbReference type="NCBI Taxonomy" id="2606439"/>
    <lineage>
        <taxon>Bacteria</taxon>
        <taxon>Pseudomonadati</taxon>
        <taxon>Nitrospirota</taxon>
        <taxon>Nitrospiria</taxon>
        <taxon>Candidatus Troglogloeales</taxon>
        <taxon>Candidatus Manganitrophaceae</taxon>
        <taxon>Candidatus Manganitrophus</taxon>
    </lineage>
</organism>
<evidence type="ECO:0000313" key="7">
    <source>
        <dbReference type="EMBL" id="NKE72010.1"/>
    </source>
</evidence>
<gene>
    <name evidence="7" type="ORF">MNODULE_14775</name>
</gene>
<dbReference type="InterPro" id="IPR012902">
    <property type="entry name" value="N_methyl_site"/>
</dbReference>
<accession>A0A7X6IC12</accession>
<dbReference type="RefSeq" id="WP_168061292.1">
    <property type="nucleotide sequence ID" value="NZ_VTOW01000003.1"/>
</dbReference>
<dbReference type="PANTHER" id="PTHR30093">
    <property type="entry name" value="GENERAL SECRETION PATHWAY PROTEIN G"/>
    <property type="match status" value="1"/>
</dbReference>
<dbReference type="Pfam" id="PF07963">
    <property type="entry name" value="N_methyl"/>
    <property type="match status" value="1"/>
</dbReference>
<evidence type="ECO:0000256" key="1">
    <source>
        <dbReference type="ARBA" id="ARBA00004167"/>
    </source>
</evidence>
<keyword evidence="3 6" id="KW-0812">Transmembrane</keyword>
<name>A0A7X6IC12_9BACT</name>
<dbReference type="PANTHER" id="PTHR30093:SF44">
    <property type="entry name" value="TYPE II SECRETION SYSTEM CORE PROTEIN G"/>
    <property type="match status" value="1"/>
</dbReference>
<evidence type="ECO:0000256" key="4">
    <source>
        <dbReference type="ARBA" id="ARBA00022989"/>
    </source>
</evidence>
<dbReference type="NCBIfam" id="TIGR02532">
    <property type="entry name" value="IV_pilin_GFxxxE"/>
    <property type="match status" value="1"/>
</dbReference>
<protein>
    <submittedName>
        <fullName evidence="7">Prepilin-type N-terminal cleavage/methylation domain-containing protein</fullName>
    </submittedName>
</protein>
<dbReference type="InterPro" id="IPR028188">
    <property type="entry name" value="Pilin_PilA"/>
</dbReference>
<keyword evidence="2" id="KW-0488">Methylation</keyword>
<dbReference type="EMBL" id="VTOW01000003">
    <property type="protein sequence ID" value="NKE72010.1"/>
    <property type="molecule type" value="Genomic_DNA"/>
</dbReference>
<proteinExistence type="predicted"/>
<dbReference type="PROSITE" id="PS00409">
    <property type="entry name" value="PROKAR_NTER_METHYL"/>
    <property type="match status" value="1"/>
</dbReference>
<comment type="subcellular location">
    <subcellularLocation>
        <location evidence="1">Membrane</location>
        <topology evidence="1">Single-pass membrane protein</topology>
    </subcellularLocation>
</comment>
<dbReference type="GO" id="GO:0016020">
    <property type="term" value="C:membrane"/>
    <property type="evidence" value="ECO:0007669"/>
    <property type="project" value="UniProtKB-SubCell"/>
</dbReference>
<dbReference type="Gene3D" id="3.30.700.10">
    <property type="entry name" value="Glycoprotein, Type 4 Pilin"/>
    <property type="match status" value="1"/>
</dbReference>
<reference evidence="7 8" key="1">
    <citation type="journal article" date="2020" name="Nature">
        <title>Bacterial chemolithoautotrophy via manganese oxidation.</title>
        <authorList>
            <person name="Yu H."/>
            <person name="Leadbetter J.R."/>
        </authorList>
    </citation>
    <scope>NUCLEOTIDE SEQUENCE [LARGE SCALE GENOMIC DNA]</scope>
    <source>
        <strain evidence="7 8">Mn-1</strain>
    </source>
</reference>
<feature type="transmembrane region" description="Helical" evidence="6">
    <location>
        <begin position="12"/>
        <end position="35"/>
    </location>
</feature>
<sequence length="132" mass="13900">MVGRIKGQRGFTLIELMIVVAIIGILAAIAIPNFLNYQAKAQQAEVRTGLAAIFTGMMVHYGAVDTGYTSASIAGIDFTASGSPRYSYTLSNLAATTFLATGQGISGRVIGDVWTIDQTKTITDVDPTSFSS</sequence>
<evidence type="ECO:0000256" key="3">
    <source>
        <dbReference type="ARBA" id="ARBA00022692"/>
    </source>
</evidence>
<dbReference type="Pfam" id="PF14245">
    <property type="entry name" value="Pilin_PilA"/>
    <property type="match status" value="1"/>
</dbReference>
<dbReference type="SUPFAM" id="SSF54523">
    <property type="entry name" value="Pili subunits"/>
    <property type="match status" value="1"/>
</dbReference>
<keyword evidence="4 6" id="KW-1133">Transmembrane helix</keyword>
<comment type="caution">
    <text evidence="7">The sequence shown here is derived from an EMBL/GenBank/DDBJ whole genome shotgun (WGS) entry which is preliminary data.</text>
</comment>
<dbReference type="AlphaFoldDB" id="A0A7X6IC12"/>
<keyword evidence="5 6" id="KW-0472">Membrane</keyword>
<dbReference type="InterPro" id="IPR045584">
    <property type="entry name" value="Pilin-like"/>
</dbReference>